<evidence type="ECO:0000313" key="2">
    <source>
        <dbReference type="Proteomes" id="UP000002287"/>
    </source>
</evidence>
<accession>A4JU27</accession>
<dbReference type="EMBL" id="CP000617">
    <property type="protein sequence ID" value="ABO59780.1"/>
    <property type="molecule type" value="Genomic_DNA"/>
</dbReference>
<evidence type="ECO:0000313" key="1">
    <source>
        <dbReference type="EMBL" id="ABO59780.1"/>
    </source>
</evidence>
<dbReference type="Proteomes" id="UP000002287">
    <property type="component" value="Plasmid pBVIE01"/>
</dbReference>
<keyword evidence="1" id="KW-0614">Plasmid</keyword>
<protein>
    <submittedName>
        <fullName evidence="1">Uncharacterized protein</fullName>
    </submittedName>
</protein>
<gene>
    <name evidence="1" type="ordered locus">Bcep1808_6893</name>
</gene>
<reference evidence="1 2" key="1">
    <citation type="submission" date="2007-03" db="EMBL/GenBank/DDBJ databases">
        <title>Complete sequence of plasmid pBVIE01 of Burkholderia vietnamiensis G4.</title>
        <authorList>
            <consortium name="US DOE Joint Genome Institute"/>
            <person name="Copeland A."/>
            <person name="Lucas S."/>
            <person name="Lapidus A."/>
            <person name="Barry K."/>
            <person name="Detter J.C."/>
            <person name="Glavina del Rio T."/>
            <person name="Hammon N."/>
            <person name="Israni S."/>
            <person name="Dalin E."/>
            <person name="Tice H."/>
            <person name="Pitluck S."/>
            <person name="Chain P."/>
            <person name="Malfatti S."/>
            <person name="Shin M."/>
            <person name="Vergez L."/>
            <person name="Schmutz J."/>
            <person name="Larimer F."/>
            <person name="Land M."/>
            <person name="Hauser L."/>
            <person name="Kyrpides N."/>
            <person name="Tiedje J."/>
            <person name="Richardson P."/>
        </authorList>
    </citation>
    <scope>NUCLEOTIDE SEQUENCE [LARGE SCALE GENOMIC DNA]</scope>
    <source>
        <strain evidence="2">G4 / LMG 22486</strain>
        <plasmid evidence="1 2">pBVIE01</plasmid>
    </source>
</reference>
<name>A4JU27_BURVG</name>
<dbReference type="AlphaFoldDB" id="A4JU27"/>
<dbReference type="KEGG" id="bvi:Bcep1808_6893"/>
<dbReference type="HOGENOM" id="CLU_2567348_0_0_4"/>
<proteinExistence type="predicted"/>
<sequence>MNDGGRTTVRKIRFKPRNAAVAREVAEQLSLSDRVSIVTVQKGKKVEERTVIEVSDTEAVWLKMAGVARGIEPIGKWPTIA</sequence>
<organism evidence="1 2">
    <name type="scientific">Burkholderia vietnamiensis (strain G4 / LMG 22486)</name>
    <name type="common">Burkholderia cepacia (strain R1808)</name>
    <dbReference type="NCBI Taxonomy" id="269482"/>
    <lineage>
        <taxon>Bacteria</taxon>
        <taxon>Pseudomonadati</taxon>
        <taxon>Pseudomonadota</taxon>
        <taxon>Betaproteobacteria</taxon>
        <taxon>Burkholderiales</taxon>
        <taxon>Burkholderiaceae</taxon>
        <taxon>Burkholderia</taxon>
        <taxon>Burkholderia cepacia complex</taxon>
    </lineage>
</organism>
<geneLocation type="plasmid" evidence="1 2">
    <name>pBVIE01</name>
</geneLocation>